<dbReference type="InterPro" id="IPR016082">
    <property type="entry name" value="Ribosomal_uL30_ferredoxin-like"/>
</dbReference>
<dbReference type="Pfam" id="PF00327">
    <property type="entry name" value="Ribosomal_L30"/>
    <property type="match status" value="1"/>
</dbReference>
<dbReference type="HAMAP" id="MF_01371_A">
    <property type="entry name" value="Ribosomal_uL30_A"/>
    <property type="match status" value="1"/>
</dbReference>
<dbReference type="InterPro" id="IPR036919">
    <property type="entry name" value="Ribo_uL30_ferredoxin-like_sf"/>
</dbReference>
<dbReference type="NCBIfam" id="TIGR01309">
    <property type="entry name" value="uL30_arch"/>
    <property type="match status" value="1"/>
</dbReference>
<evidence type="ECO:0000313" key="8">
    <source>
        <dbReference type="Proteomes" id="UP000050320"/>
    </source>
</evidence>
<feature type="domain" description="Large ribosomal subunit protein uL30-like ferredoxin-like fold" evidence="5">
    <location>
        <begin position="2"/>
        <end position="51"/>
    </location>
</feature>
<dbReference type="RefSeq" id="WP_048101752.1">
    <property type="nucleotide sequence ID" value="NZ_JBBYJF010000003.1"/>
</dbReference>
<evidence type="ECO:0000256" key="4">
    <source>
        <dbReference type="HAMAP-Rule" id="MF_01371"/>
    </source>
</evidence>
<accession>A0A0P9GY77</accession>
<dbReference type="Gene3D" id="3.30.1390.20">
    <property type="entry name" value="Ribosomal protein L30, ferredoxin-like fold domain"/>
    <property type="match status" value="1"/>
</dbReference>
<comment type="subunit">
    <text evidence="4">Part of the 50S ribosomal subunit.</text>
</comment>
<dbReference type="GeneID" id="84222226"/>
<dbReference type="OrthoDB" id="6379at2157"/>
<dbReference type="InterPro" id="IPR005997">
    <property type="entry name" value="Ribosomal_uL30_arc"/>
</dbReference>
<evidence type="ECO:0000256" key="1">
    <source>
        <dbReference type="ARBA" id="ARBA00007594"/>
    </source>
</evidence>
<dbReference type="GO" id="GO:0022625">
    <property type="term" value="C:cytosolic large ribosomal subunit"/>
    <property type="evidence" value="ECO:0007669"/>
    <property type="project" value="UniProtKB-UniRule"/>
</dbReference>
<dbReference type="Proteomes" id="UP000050515">
    <property type="component" value="Unassembled WGS sequence"/>
</dbReference>
<dbReference type="EMBL" id="LKBG01000001">
    <property type="protein sequence ID" value="KQB36732.1"/>
    <property type="molecule type" value="Genomic_DNA"/>
</dbReference>
<organism evidence="6 9">
    <name type="scientific">Acidiplasma aeolicum</name>
    <dbReference type="NCBI Taxonomy" id="507754"/>
    <lineage>
        <taxon>Archaea</taxon>
        <taxon>Methanobacteriati</taxon>
        <taxon>Thermoplasmatota</taxon>
        <taxon>Thermoplasmata</taxon>
        <taxon>Thermoplasmatales</taxon>
        <taxon>Ferroplasmaceae</taxon>
        <taxon>Acidiplasma</taxon>
    </lineage>
</organism>
<keyword evidence="8" id="KW-1185">Reference proteome</keyword>
<dbReference type="PANTHER" id="PTHR11524">
    <property type="entry name" value="60S RIBOSOMAL PROTEIN L7"/>
    <property type="match status" value="1"/>
</dbReference>
<reference evidence="7 8" key="2">
    <citation type="submission" date="2015-09" db="EMBL/GenBank/DDBJ databases">
        <title>Heavy metals and arsenic resistance mechanisms in polyextremophilic archaea of the family Ferroplasmaceae.</title>
        <authorList>
            <person name="Bulaev A.G."/>
            <person name="Kanygina A.V."/>
        </authorList>
    </citation>
    <scope>NUCLEOTIDE SEQUENCE [LARGE SCALE GENOMIC DNA]</scope>
    <source>
        <strain evidence="7 8">VT</strain>
    </source>
</reference>
<sequence length="164" mass="18314">MIAIIRIRGSTGIKPGIEKTLELLNLHSINHMVVYDETPSIKGMLQIAKDYLTWGEVDADTLELLLENRILLRGRKKIDDEHLKAMGFSSYRDLADAIISGKVKLNKSNDIIPVIRLNPPKGGYEAIQKQYKQGGSAGYRGKNINELIKRMIVSGVDLNGQNEN</sequence>
<name>A0A0P9GY77_9ARCH</name>
<dbReference type="GO" id="GO:0003723">
    <property type="term" value="F:RNA binding"/>
    <property type="evidence" value="ECO:0007669"/>
    <property type="project" value="TreeGrafter"/>
</dbReference>
<dbReference type="NCBIfam" id="NF004711">
    <property type="entry name" value="PRK06049.1"/>
    <property type="match status" value="1"/>
</dbReference>
<evidence type="ECO:0000313" key="9">
    <source>
        <dbReference type="Proteomes" id="UP000050515"/>
    </source>
</evidence>
<dbReference type="PANTHER" id="PTHR11524:SF16">
    <property type="entry name" value="LARGE RIBOSOMAL SUBUNIT PROTEIN UL30"/>
    <property type="match status" value="1"/>
</dbReference>
<comment type="similarity">
    <text evidence="1 4">Belongs to the universal ribosomal protein uL30 family.</text>
</comment>
<keyword evidence="2 4" id="KW-0689">Ribosomal protein</keyword>
<dbReference type="Gene3D" id="1.10.15.30">
    <property type="match status" value="1"/>
</dbReference>
<dbReference type="InterPro" id="IPR035808">
    <property type="entry name" value="Ribosomal_uL30_euk_arc"/>
</dbReference>
<evidence type="ECO:0000259" key="5">
    <source>
        <dbReference type="Pfam" id="PF00327"/>
    </source>
</evidence>
<comment type="caution">
    <text evidence="6">The sequence shown here is derived from an EMBL/GenBank/DDBJ whole genome shotgun (WGS) entry which is preliminary data.</text>
</comment>
<dbReference type="InterPro" id="IPR039699">
    <property type="entry name" value="Ribosomal_uL30"/>
</dbReference>
<evidence type="ECO:0000313" key="6">
    <source>
        <dbReference type="EMBL" id="KPV46385.1"/>
    </source>
</evidence>
<reference evidence="6 9" key="1">
    <citation type="submission" date="2015-09" db="EMBL/GenBank/DDBJ databases">
        <title>Draft genome sequence of Acidiplasma aeolicum DSM 18409.</title>
        <authorList>
            <person name="Hemp J."/>
        </authorList>
    </citation>
    <scope>NUCLEOTIDE SEQUENCE [LARGE SCALE GENOMIC DNA]</scope>
    <source>
        <strain evidence="6 9">V</strain>
    </source>
</reference>
<dbReference type="GO" id="GO:0000463">
    <property type="term" value="P:maturation of LSU-rRNA from tricistronic rRNA transcript (SSU-rRNA, 5.8S rRNA, LSU-rRNA)"/>
    <property type="evidence" value="ECO:0007669"/>
    <property type="project" value="TreeGrafter"/>
</dbReference>
<dbReference type="SUPFAM" id="SSF55129">
    <property type="entry name" value="Ribosomal protein L30p/L7e"/>
    <property type="match status" value="1"/>
</dbReference>
<protein>
    <recommendedName>
        <fullName evidence="4">Large ribosomal subunit protein uL30</fullName>
    </recommendedName>
</protein>
<evidence type="ECO:0000313" key="7">
    <source>
        <dbReference type="EMBL" id="KQB36732.1"/>
    </source>
</evidence>
<dbReference type="GO" id="GO:0003735">
    <property type="term" value="F:structural constituent of ribosome"/>
    <property type="evidence" value="ECO:0007669"/>
    <property type="project" value="UniProtKB-UniRule"/>
</dbReference>
<keyword evidence="3 4" id="KW-0687">Ribonucleoprotein</keyword>
<gene>
    <name evidence="6" type="primary">rpl30p</name>
    <name evidence="4" type="synonym">rpl30</name>
    <name evidence="7" type="ORF">AOG54_00185</name>
    <name evidence="6" type="ORF">SE19_05705</name>
</gene>
<dbReference type="GO" id="GO:0006412">
    <property type="term" value="P:translation"/>
    <property type="evidence" value="ECO:0007669"/>
    <property type="project" value="UniProtKB-UniRule"/>
</dbReference>
<dbReference type="PATRIC" id="fig|507754.4.peg.634"/>
<dbReference type="EMBL" id="LJCQ01000254">
    <property type="protein sequence ID" value="KPV46385.1"/>
    <property type="molecule type" value="Genomic_DNA"/>
</dbReference>
<dbReference type="AlphaFoldDB" id="A0A0P9GY77"/>
<proteinExistence type="inferred from homology"/>
<dbReference type="CDD" id="cd01657">
    <property type="entry name" value="Ribosomal_L7_archeal_euk"/>
    <property type="match status" value="1"/>
</dbReference>
<evidence type="ECO:0000256" key="2">
    <source>
        <dbReference type="ARBA" id="ARBA00022980"/>
    </source>
</evidence>
<evidence type="ECO:0000256" key="3">
    <source>
        <dbReference type="ARBA" id="ARBA00023274"/>
    </source>
</evidence>
<dbReference type="Proteomes" id="UP000050320">
    <property type="component" value="Unassembled WGS sequence"/>
</dbReference>